<dbReference type="STRING" id="4846.A0A367J7Z6"/>
<sequence length="340" mass="39292">MLTQYLLLQNRIGEIQDIFSHIPLEEVTEKHPIQTDYLHAYLKTRTRMLDQEQFLQFDFIPIKETVKKKKNQNFGIQKWRKRFEELGKFVQELKKGYSSAHSSSSINLHPLLKFDIDPVSQGLVIQHANIKSVTTAYYEMNIEVMFSENPFMNEAVSHDAFKLIKPTPVKCIELNEPKSQKGDEEDDFDIIGMAQVQFAHISRVPFKGGNKNMMVKIKTNAFTSDAITTGQKNEKSCTYYYDSLSIHISEGFGIVRVMDEKTKCPVICAYVKVYARLKREKRVEFWKDVYTGLDGFFDYMSVTGSNAFVEGHEDDSRTLVDERMDKMNILIMSKEGAVVK</sequence>
<dbReference type="Proteomes" id="UP000253551">
    <property type="component" value="Unassembled WGS sequence"/>
</dbReference>
<organism evidence="1 2">
    <name type="scientific">Rhizopus stolonifer</name>
    <name type="common">Rhizopus nigricans</name>
    <dbReference type="NCBI Taxonomy" id="4846"/>
    <lineage>
        <taxon>Eukaryota</taxon>
        <taxon>Fungi</taxon>
        <taxon>Fungi incertae sedis</taxon>
        <taxon>Mucoromycota</taxon>
        <taxon>Mucoromycotina</taxon>
        <taxon>Mucoromycetes</taxon>
        <taxon>Mucorales</taxon>
        <taxon>Mucorineae</taxon>
        <taxon>Rhizopodaceae</taxon>
        <taxon>Rhizopus</taxon>
    </lineage>
</organism>
<keyword evidence="2" id="KW-1185">Reference proteome</keyword>
<name>A0A367J7Z6_RHIST</name>
<dbReference type="AlphaFoldDB" id="A0A367J7Z6"/>
<reference evidence="1 2" key="1">
    <citation type="journal article" date="2018" name="G3 (Bethesda)">
        <title>Phylogenetic and Phylogenomic Definition of Rhizopus Species.</title>
        <authorList>
            <person name="Gryganskyi A.P."/>
            <person name="Golan J."/>
            <person name="Dolatabadi S."/>
            <person name="Mondo S."/>
            <person name="Robb S."/>
            <person name="Idnurm A."/>
            <person name="Muszewska A."/>
            <person name="Steczkiewicz K."/>
            <person name="Masonjones S."/>
            <person name="Liao H.L."/>
            <person name="Gajdeczka M.T."/>
            <person name="Anike F."/>
            <person name="Vuek A."/>
            <person name="Anishchenko I.M."/>
            <person name="Voigt K."/>
            <person name="de Hoog G.S."/>
            <person name="Smith M.E."/>
            <person name="Heitman J."/>
            <person name="Vilgalys R."/>
            <person name="Stajich J.E."/>
        </authorList>
    </citation>
    <scope>NUCLEOTIDE SEQUENCE [LARGE SCALE GENOMIC DNA]</scope>
    <source>
        <strain evidence="1 2">LSU 92-RS-03</strain>
    </source>
</reference>
<protein>
    <submittedName>
        <fullName evidence="1">Uncharacterized protein</fullName>
    </submittedName>
</protein>
<evidence type="ECO:0000313" key="1">
    <source>
        <dbReference type="EMBL" id="RCH86082.1"/>
    </source>
</evidence>
<proteinExistence type="predicted"/>
<dbReference type="OrthoDB" id="17798at2759"/>
<gene>
    <name evidence="1" type="ORF">CU098_008209</name>
</gene>
<comment type="caution">
    <text evidence="1">The sequence shown here is derived from an EMBL/GenBank/DDBJ whole genome shotgun (WGS) entry which is preliminary data.</text>
</comment>
<evidence type="ECO:0000313" key="2">
    <source>
        <dbReference type="Proteomes" id="UP000253551"/>
    </source>
</evidence>
<accession>A0A367J7Z6</accession>
<dbReference type="EMBL" id="PJQM01004015">
    <property type="protein sequence ID" value="RCH86082.1"/>
    <property type="molecule type" value="Genomic_DNA"/>
</dbReference>